<dbReference type="EMBL" id="RHFK02000005">
    <property type="protein sequence ID" value="TWW76266.1"/>
    <property type="molecule type" value="Genomic_DNA"/>
</dbReference>
<dbReference type="GO" id="GO:0005886">
    <property type="term" value="C:plasma membrane"/>
    <property type="evidence" value="ECO:0007669"/>
    <property type="project" value="TreeGrafter"/>
</dbReference>
<evidence type="ECO:0000259" key="8">
    <source>
        <dbReference type="Pfam" id="PF04547"/>
    </source>
</evidence>
<evidence type="ECO:0000256" key="7">
    <source>
        <dbReference type="SAM" id="MobiDB-lite"/>
    </source>
</evidence>
<dbReference type="Pfam" id="PF04547">
    <property type="entry name" value="Anoctamin"/>
    <property type="match status" value="1"/>
</dbReference>
<proteinExistence type="inferred from homology"/>
<feature type="transmembrane region" description="Helical" evidence="6">
    <location>
        <begin position="639"/>
        <end position="660"/>
    </location>
</feature>
<keyword evidence="4 6" id="KW-1133">Transmembrane helix</keyword>
<accession>A0A5C6PAQ3</accession>
<sequence>MSQPAGDGGSADSSYEGDPQRQEKVVVTKASAASPSQGWTKVRCACCVSEHVEPLVLVKLGEKVGPETKRWLIRLIGAPQKDGGAALLAHPGEDATGDIIVVSAPRCTLLRATEDLGLCKMYSDGNMEAFSYDDKDNFKDSDNMQAFLTLAERQFIVRNELDGLRAQRDLRIPGLPDNYTLHHRDNIWQKLASAGIVGDTFPLHNREKLKHLSESWYSGNQLTQPLDAINAYFGSSVAFYFSFLDFYTWSLLLPAILGLFIAYFSGEVQTEIMESLSGSAESRLEHDSVVSGHMVQAMFSMLWSTVVMELWKRRSATQSHRWGTLHLAERFAEPRPGFQGNIGVNPVTGRVEPLFPEWQRDLIIAAVSVPVVGLFLGLVVVGMLCFYWGEAQVQELHKDWDSLLSQTFLYVPSILHIVYTNMLATVYKTVAQALTEYENHREESSFQNHLTAKVLVFTFFNYFAVLFHIAFFKQDVPLLRKRLASLLIVTQLVNQATEVVVPFLVDRLLSAPHRAESEDDPEEDKFRNQSMLPAYPGLFAEYIELLVQFGYLSLFSCVYPLTPMLLLINNLTEIRSDAYKICKLFRKPFSPPAANMGVWQVAFEVLSFVSVVSNCWLLLLSPRLQELLEGGGMSSTNIVLLAVLVEHLLILVKLLLRVLIPDEPDWIRKNREHIEFKSRQALREQVNQHRVARVTVTSVEVLHLPSGAELLRVFGPGEECSSGPAEPRPSLLRPFKRRVSALYSVTFETVCKVQLKQQLLGTANRFIPVNPVTVEERR</sequence>
<comment type="similarity">
    <text evidence="2 6">Belongs to the anoctamin family.</text>
</comment>
<evidence type="ECO:0000313" key="9">
    <source>
        <dbReference type="EMBL" id="TWW76266.1"/>
    </source>
</evidence>
<feature type="region of interest" description="Disordered" evidence="7">
    <location>
        <begin position="1"/>
        <end position="30"/>
    </location>
</feature>
<comment type="caution">
    <text evidence="6">Lacks conserved residue(s) required for the propagation of feature annotation.</text>
</comment>
<dbReference type="Proteomes" id="UP000324091">
    <property type="component" value="Chromosome 13"/>
</dbReference>
<feature type="transmembrane region" description="Helical" evidence="6">
    <location>
        <begin position="593"/>
        <end position="619"/>
    </location>
</feature>
<feature type="domain" description="Anoctamin transmembrane" evidence="8">
    <location>
        <begin position="229"/>
        <end position="672"/>
    </location>
</feature>
<evidence type="ECO:0000256" key="3">
    <source>
        <dbReference type="ARBA" id="ARBA00022692"/>
    </source>
</evidence>
<gene>
    <name evidence="9" type="ORF">D4764_13G0009280</name>
</gene>
<feature type="transmembrane region" description="Helical" evidence="6">
    <location>
        <begin position="450"/>
        <end position="472"/>
    </location>
</feature>
<keyword evidence="3 6" id="KW-0812">Transmembrane</keyword>
<evidence type="ECO:0000256" key="4">
    <source>
        <dbReference type="ARBA" id="ARBA00022989"/>
    </source>
</evidence>
<comment type="subcellular location">
    <subcellularLocation>
        <location evidence="1 6">Membrane</location>
        <topology evidence="1 6">Multi-pass membrane protein</topology>
    </subcellularLocation>
</comment>
<feature type="transmembrane region" description="Helical" evidence="6">
    <location>
        <begin position="246"/>
        <end position="266"/>
    </location>
</feature>
<evidence type="ECO:0000313" key="10">
    <source>
        <dbReference type="Proteomes" id="UP000324091"/>
    </source>
</evidence>
<dbReference type="InterPro" id="IPR007632">
    <property type="entry name" value="Anoctamin"/>
</dbReference>
<evidence type="ECO:0000256" key="1">
    <source>
        <dbReference type="ARBA" id="ARBA00004141"/>
    </source>
</evidence>
<feature type="transmembrane region" description="Helical" evidence="6">
    <location>
        <begin position="549"/>
        <end position="572"/>
    </location>
</feature>
<keyword evidence="10" id="KW-1185">Reference proteome</keyword>
<feature type="transmembrane region" description="Helical" evidence="6">
    <location>
        <begin position="409"/>
        <end position="430"/>
    </location>
</feature>
<dbReference type="InterPro" id="IPR049452">
    <property type="entry name" value="Anoctamin_TM"/>
</dbReference>
<evidence type="ECO:0000256" key="5">
    <source>
        <dbReference type="ARBA" id="ARBA00023136"/>
    </source>
</evidence>
<dbReference type="PANTHER" id="PTHR12308">
    <property type="entry name" value="ANOCTAMIN"/>
    <property type="match status" value="1"/>
</dbReference>
<protein>
    <recommendedName>
        <fullName evidence="6">Anoctamin</fullName>
    </recommendedName>
</protein>
<evidence type="ECO:0000256" key="6">
    <source>
        <dbReference type="RuleBase" id="RU280814"/>
    </source>
</evidence>
<dbReference type="GO" id="GO:0005254">
    <property type="term" value="F:chloride channel activity"/>
    <property type="evidence" value="ECO:0007669"/>
    <property type="project" value="TreeGrafter"/>
</dbReference>
<dbReference type="PANTHER" id="PTHR12308:SF36">
    <property type="entry name" value="ANOCTAMIN"/>
    <property type="match status" value="1"/>
</dbReference>
<evidence type="ECO:0000256" key="2">
    <source>
        <dbReference type="ARBA" id="ARBA00009671"/>
    </source>
</evidence>
<dbReference type="AlphaFoldDB" id="A0A5C6PAQ3"/>
<feature type="transmembrane region" description="Helical" evidence="6">
    <location>
        <begin position="362"/>
        <end position="389"/>
    </location>
</feature>
<name>A0A5C6PAQ3_9TELE</name>
<organism evidence="9 10">
    <name type="scientific">Takifugu flavidus</name>
    <name type="common">sansaifugu</name>
    <dbReference type="NCBI Taxonomy" id="433684"/>
    <lineage>
        <taxon>Eukaryota</taxon>
        <taxon>Metazoa</taxon>
        <taxon>Chordata</taxon>
        <taxon>Craniata</taxon>
        <taxon>Vertebrata</taxon>
        <taxon>Euteleostomi</taxon>
        <taxon>Actinopterygii</taxon>
        <taxon>Neopterygii</taxon>
        <taxon>Teleostei</taxon>
        <taxon>Neoteleostei</taxon>
        <taxon>Acanthomorphata</taxon>
        <taxon>Eupercaria</taxon>
        <taxon>Tetraodontiformes</taxon>
        <taxon>Tetradontoidea</taxon>
        <taxon>Tetraodontidae</taxon>
        <taxon>Takifugu</taxon>
    </lineage>
</organism>
<reference evidence="9 10" key="1">
    <citation type="submission" date="2019-04" db="EMBL/GenBank/DDBJ databases">
        <title>Chromosome genome assembly for Takifugu flavidus.</title>
        <authorList>
            <person name="Xiao S."/>
        </authorList>
    </citation>
    <scope>NUCLEOTIDE SEQUENCE [LARGE SCALE GENOMIC DNA]</scope>
    <source>
        <strain evidence="9">HTHZ2018</strain>
        <tissue evidence="9">Muscle</tissue>
    </source>
</reference>
<keyword evidence="5 6" id="KW-0472">Membrane</keyword>
<comment type="caution">
    <text evidence="9">The sequence shown here is derived from an EMBL/GenBank/DDBJ whole genome shotgun (WGS) entry which is preliminary data.</text>
</comment>